<sequence length="284" mass="31848">MKKLTVEPLVTGLNNQRLCLLGLVRSAADQDAEAVIPSELVDFTPVPKRGQVRHTGRLPIWDIFDREAVEDGLSDLAVSFEGTADMLTMQECFRRGSDALKSDYERSSAILRAFRPSKIVTEHANRVVAWLGDFTALQLRIERDWREYVLRKFGADGVYSDGEYLTTDPDDIFVRVTFTPDISETIWACCDEDDLVEPKDTLKRIAEKYGLRLVFKSDLPSHLAYPAHRLTRSAIDFAVAVNSPAYIGLTRSTFSEMVGIYRPGGRNFAYNIPGGDLAIPRVPT</sequence>
<dbReference type="Proteomes" id="UP000587524">
    <property type="component" value="Unassembled WGS sequence"/>
</dbReference>
<protein>
    <recommendedName>
        <fullName evidence="3">DUF4435 domain-containing protein</fullName>
    </recommendedName>
</protein>
<evidence type="ECO:0000313" key="1">
    <source>
        <dbReference type="EMBL" id="MBA9018565.1"/>
    </source>
</evidence>
<comment type="caution">
    <text evidence="1">The sequence shown here is derived from an EMBL/GenBank/DDBJ whole genome shotgun (WGS) entry which is preliminary data.</text>
</comment>
<evidence type="ECO:0008006" key="3">
    <source>
        <dbReference type="Google" id="ProtNLM"/>
    </source>
</evidence>
<reference evidence="1 2" key="1">
    <citation type="submission" date="2020-08" db="EMBL/GenBank/DDBJ databases">
        <title>Genomic Encyclopedia of Type Strains, Phase IV (KMG-IV): sequencing the most valuable type-strain genomes for metagenomic binning, comparative biology and taxonomic classification.</title>
        <authorList>
            <person name="Goeker M."/>
        </authorList>
    </citation>
    <scope>NUCLEOTIDE SEQUENCE [LARGE SCALE GENOMIC DNA]</scope>
    <source>
        <strain evidence="1 2">DSM 17455</strain>
    </source>
</reference>
<keyword evidence="2" id="KW-1185">Reference proteome</keyword>
<dbReference type="EMBL" id="JACJHZ010000002">
    <property type="protein sequence ID" value="MBA9018565.1"/>
    <property type="molecule type" value="Genomic_DNA"/>
</dbReference>
<name>A0ABR6C0S3_9HYPH</name>
<accession>A0ABR6C0S3</accession>
<evidence type="ECO:0000313" key="2">
    <source>
        <dbReference type="Proteomes" id="UP000587524"/>
    </source>
</evidence>
<gene>
    <name evidence="1" type="ORF">HNQ97_000551</name>
</gene>
<dbReference type="RefSeq" id="WP_182573413.1">
    <property type="nucleotide sequence ID" value="NZ_JACJHY010000002.1"/>
</dbReference>
<organism evidence="1 2">
    <name type="scientific">Aminobacter ciceronei</name>
    <dbReference type="NCBI Taxonomy" id="150723"/>
    <lineage>
        <taxon>Bacteria</taxon>
        <taxon>Pseudomonadati</taxon>
        <taxon>Pseudomonadota</taxon>
        <taxon>Alphaproteobacteria</taxon>
        <taxon>Hyphomicrobiales</taxon>
        <taxon>Phyllobacteriaceae</taxon>
        <taxon>Aminobacter</taxon>
    </lineage>
</organism>
<proteinExistence type="predicted"/>